<comment type="caution">
    <text evidence="2">The sequence shown here is derived from an EMBL/GenBank/DDBJ whole genome shotgun (WGS) entry which is preliminary data.</text>
</comment>
<organism evidence="2 3">
    <name type="scientific">Artemisia annua</name>
    <name type="common">Sweet wormwood</name>
    <dbReference type="NCBI Taxonomy" id="35608"/>
    <lineage>
        <taxon>Eukaryota</taxon>
        <taxon>Viridiplantae</taxon>
        <taxon>Streptophyta</taxon>
        <taxon>Embryophyta</taxon>
        <taxon>Tracheophyta</taxon>
        <taxon>Spermatophyta</taxon>
        <taxon>Magnoliopsida</taxon>
        <taxon>eudicotyledons</taxon>
        <taxon>Gunneridae</taxon>
        <taxon>Pentapetalae</taxon>
        <taxon>asterids</taxon>
        <taxon>campanulids</taxon>
        <taxon>Asterales</taxon>
        <taxon>Asteraceae</taxon>
        <taxon>Asteroideae</taxon>
        <taxon>Anthemideae</taxon>
        <taxon>Artemisiinae</taxon>
        <taxon>Artemisia</taxon>
    </lineage>
</organism>
<evidence type="ECO:0000256" key="1">
    <source>
        <dbReference type="SAM" id="Phobius"/>
    </source>
</evidence>
<evidence type="ECO:0000313" key="2">
    <source>
        <dbReference type="EMBL" id="PWA66268.1"/>
    </source>
</evidence>
<keyword evidence="3" id="KW-1185">Reference proteome</keyword>
<keyword evidence="1" id="KW-0812">Transmembrane</keyword>
<dbReference type="Proteomes" id="UP000245207">
    <property type="component" value="Unassembled WGS sequence"/>
</dbReference>
<gene>
    <name evidence="2" type="ORF">CTI12_AA328940</name>
</gene>
<feature type="transmembrane region" description="Helical" evidence="1">
    <location>
        <begin position="31"/>
        <end position="52"/>
    </location>
</feature>
<feature type="transmembrane region" description="Helical" evidence="1">
    <location>
        <begin position="58"/>
        <end position="79"/>
    </location>
</feature>
<accession>A0A2U1MYD7</accession>
<dbReference type="AlphaFoldDB" id="A0A2U1MYD7"/>
<keyword evidence="1" id="KW-0472">Membrane</keyword>
<reference evidence="2 3" key="1">
    <citation type="journal article" date="2018" name="Mol. Plant">
        <title>The genome of Artemisia annua provides insight into the evolution of Asteraceae family and artemisinin biosynthesis.</title>
        <authorList>
            <person name="Shen Q."/>
            <person name="Zhang L."/>
            <person name="Liao Z."/>
            <person name="Wang S."/>
            <person name="Yan T."/>
            <person name="Shi P."/>
            <person name="Liu M."/>
            <person name="Fu X."/>
            <person name="Pan Q."/>
            <person name="Wang Y."/>
            <person name="Lv Z."/>
            <person name="Lu X."/>
            <person name="Zhang F."/>
            <person name="Jiang W."/>
            <person name="Ma Y."/>
            <person name="Chen M."/>
            <person name="Hao X."/>
            <person name="Li L."/>
            <person name="Tang Y."/>
            <person name="Lv G."/>
            <person name="Zhou Y."/>
            <person name="Sun X."/>
            <person name="Brodelius P.E."/>
            <person name="Rose J.K.C."/>
            <person name="Tang K."/>
        </authorList>
    </citation>
    <scope>NUCLEOTIDE SEQUENCE [LARGE SCALE GENOMIC DNA]</scope>
    <source>
        <strain evidence="3">cv. Huhao1</strain>
        <tissue evidence="2">Leaf</tissue>
    </source>
</reference>
<keyword evidence="1" id="KW-1133">Transmembrane helix</keyword>
<feature type="transmembrane region" description="Helical" evidence="1">
    <location>
        <begin position="99"/>
        <end position="117"/>
    </location>
</feature>
<protein>
    <submittedName>
        <fullName evidence="2">Uncharacterized protein</fullName>
    </submittedName>
</protein>
<name>A0A2U1MYD7_ARTAN</name>
<evidence type="ECO:0000313" key="3">
    <source>
        <dbReference type="Proteomes" id="UP000245207"/>
    </source>
</evidence>
<sequence length="152" mass="16919">MNTWRATPQPLLHNEAVAEPQYQFSEIKCSLTIVSAIVSAYLMILISIIFQIEQSNVSYIALLVFGYALFAGCSLISIYSKATVNPLRSIRVRALEASYYVALLLMPLFSVLGFFPAKYVVVWSVRCGNVMIIAALIFIFNGCGIRVLRVVD</sequence>
<feature type="transmembrane region" description="Helical" evidence="1">
    <location>
        <begin position="129"/>
        <end position="148"/>
    </location>
</feature>
<dbReference type="EMBL" id="PKPP01004063">
    <property type="protein sequence ID" value="PWA66268.1"/>
    <property type="molecule type" value="Genomic_DNA"/>
</dbReference>
<proteinExistence type="predicted"/>